<evidence type="ECO:0000259" key="4">
    <source>
        <dbReference type="PROSITE" id="PS50968"/>
    </source>
</evidence>
<dbReference type="RefSeq" id="WP_169101349.1">
    <property type="nucleotide sequence ID" value="NZ_JABBVZ010000066.1"/>
</dbReference>
<accession>A0A7Y0L6S6</accession>
<organism evidence="5 6">
    <name type="scientific">Sulfobacillus harzensis</name>
    <dbReference type="NCBI Taxonomy" id="2729629"/>
    <lineage>
        <taxon>Bacteria</taxon>
        <taxon>Bacillati</taxon>
        <taxon>Bacillota</taxon>
        <taxon>Clostridia</taxon>
        <taxon>Eubacteriales</taxon>
        <taxon>Clostridiales Family XVII. Incertae Sedis</taxon>
        <taxon>Sulfobacillus</taxon>
    </lineage>
</organism>
<keyword evidence="5" id="KW-0456">Lyase</keyword>
<dbReference type="GO" id="GO:0016829">
    <property type="term" value="F:lyase activity"/>
    <property type="evidence" value="ECO:0007669"/>
    <property type="project" value="UniProtKB-KW"/>
</dbReference>
<evidence type="ECO:0000313" key="5">
    <source>
        <dbReference type="EMBL" id="NMP23786.1"/>
    </source>
</evidence>
<dbReference type="InterPro" id="IPR000089">
    <property type="entry name" value="Biotin_lipoyl"/>
</dbReference>
<dbReference type="Pfam" id="PF00364">
    <property type="entry name" value="Biotin_lipoyl"/>
    <property type="match status" value="1"/>
</dbReference>
<evidence type="ECO:0000256" key="1">
    <source>
        <dbReference type="ARBA" id="ARBA00022741"/>
    </source>
</evidence>
<dbReference type="InterPro" id="IPR011053">
    <property type="entry name" value="Single_hybrid_motif"/>
</dbReference>
<dbReference type="GO" id="GO:0005524">
    <property type="term" value="F:ATP binding"/>
    <property type="evidence" value="ECO:0007669"/>
    <property type="project" value="UniProtKB-KW"/>
</dbReference>
<keyword evidence="3" id="KW-0067">ATP-binding</keyword>
<comment type="caution">
    <text evidence="5">The sequence shown here is derived from an EMBL/GenBank/DDBJ whole genome shotgun (WGS) entry which is preliminary data.</text>
</comment>
<dbReference type="InterPro" id="IPR029000">
    <property type="entry name" value="Cyclophilin-like_dom_sf"/>
</dbReference>
<evidence type="ECO:0000256" key="2">
    <source>
        <dbReference type="ARBA" id="ARBA00022801"/>
    </source>
</evidence>
<dbReference type="PANTHER" id="PTHR43309">
    <property type="entry name" value="5-OXOPROLINASE SUBUNIT C"/>
    <property type="match status" value="1"/>
</dbReference>
<evidence type="ECO:0000256" key="3">
    <source>
        <dbReference type="ARBA" id="ARBA00022840"/>
    </source>
</evidence>
<gene>
    <name evidence="5" type="ORF">HIJ39_15720</name>
</gene>
<proteinExistence type="predicted"/>
<feature type="domain" description="Lipoyl-binding" evidence="4">
    <location>
        <begin position="322"/>
        <end position="398"/>
    </location>
</feature>
<keyword evidence="1" id="KW-0547">Nucleotide-binding</keyword>
<dbReference type="Gene3D" id="2.40.50.100">
    <property type="match status" value="1"/>
</dbReference>
<dbReference type="PROSITE" id="PS50968">
    <property type="entry name" value="BIOTINYL_LIPOYL"/>
    <property type="match status" value="1"/>
</dbReference>
<dbReference type="NCBIfam" id="TIGR00724">
    <property type="entry name" value="urea_amlyse_rel"/>
    <property type="match status" value="1"/>
</dbReference>
<dbReference type="SMART" id="SM00797">
    <property type="entry name" value="AHS2"/>
    <property type="match status" value="1"/>
</dbReference>
<dbReference type="Proteomes" id="UP000533476">
    <property type="component" value="Unassembled WGS sequence"/>
</dbReference>
<reference evidence="5 6" key="1">
    <citation type="submission" date="2020-04" db="EMBL/GenBank/DDBJ databases">
        <authorList>
            <person name="Zhang R."/>
            <person name="Schippers A."/>
        </authorList>
    </citation>
    <scope>NUCLEOTIDE SEQUENCE [LARGE SCALE GENOMIC DNA]</scope>
    <source>
        <strain evidence="5 6">DSM 109850</strain>
    </source>
</reference>
<dbReference type="CDD" id="cd06850">
    <property type="entry name" value="biotinyl_domain"/>
    <property type="match status" value="1"/>
</dbReference>
<name>A0A7Y0L6S6_9FIRM</name>
<dbReference type="PANTHER" id="PTHR43309:SF3">
    <property type="entry name" value="5-OXOPROLINASE SUBUNIT C"/>
    <property type="match status" value="1"/>
</dbReference>
<keyword evidence="6" id="KW-1185">Reference proteome</keyword>
<dbReference type="AlphaFoldDB" id="A0A7Y0L6S6"/>
<sequence length="401" mass="42515">MGRIKVVKPGLLTTVQDAGRRGYEHWGVMVGGWLDDWAALWANRLVANPANAALLEVTLMGPELLVEEGGWAALTGADLGASVNGAGWNPGSNRYLEDGDVVRFSRAHRGARTYLAFSGGIAVDPVFESRSTDLVAKFGGIEGRSLRSGDLLFFSGATDVFACKAPVETLMNGGEIRVLPGVRVDAFPATALNRLLAAEYRVSPRSDRVGMRLDGPPVTDQPMPSGGVSEGMAIGAIEVPPSGELLVLLKSRGSIGGYPALAHVIRADWPRLAQLKPGDAVRFRLVDLTEAEVLLDAQMEALKQPLATGGNELAPVETQRTDARVTAPTWAVAYRAASPGGVPLASVGQVVHEGDPLAVLEVMKNFFDVVSPLSGKVVAVSFDDGQEVLEGQELFRIQPFS</sequence>
<evidence type="ECO:0000313" key="6">
    <source>
        <dbReference type="Proteomes" id="UP000533476"/>
    </source>
</evidence>
<dbReference type="SUPFAM" id="SSF51230">
    <property type="entry name" value="Single hybrid motif"/>
    <property type="match status" value="1"/>
</dbReference>
<dbReference type="InterPro" id="IPR052708">
    <property type="entry name" value="PxpC"/>
</dbReference>
<keyword evidence="2" id="KW-0378">Hydrolase</keyword>
<protein>
    <submittedName>
        <fullName evidence="5">5-oxoprolinase/urea amidolyase family protein</fullName>
    </submittedName>
</protein>
<dbReference type="Gene3D" id="2.40.100.10">
    <property type="entry name" value="Cyclophilin-like"/>
    <property type="match status" value="1"/>
</dbReference>
<dbReference type="Pfam" id="PF02626">
    <property type="entry name" value="CT_A_B"/>
    <property type="match status" value="1"/>
</dbReference>
<dbReference type="InterPro" id="IPR003778">
    <property type="entry name" value="CT_A_B"/>
</dbReference>
<dbReference type="EMBL" id="JABBVZ010000066">
    <property type="protein sequence ID" value="NMP23786.1"/>
    <property type="molecule type" value="Genomic_DNA"/>
</dbReference>
<dbReference type="SUPFAM" id="SSF50891">
    <property type="entry name" value="Cyclophilin-like"/>
    <property type="match status" value="1"/>
</dbReference>
<dbReference type="GO" id="GO:0016787">
    <property type="term" value="F:hydrolase activity"/>
    <property type="evidence" value="ECO:0007669"/>
    <property type="project" value="UniProtKB-KW"/>
</dbReference>